<name>A0A940N3C8_9PROT</name>
<protein>
    <submittedName>
        <fullName evidence="2">Uncharacterized protein</fullName>
    </submittedName>
</protein>
<feature type="transmembrane region" description="Helical" evidence="1">
    <location>
        <begin position="20"/>
        <end position="38"/>
    </location>
</feature>
<reference evidence="2" key="1">
    <citation type="submission" date="2021-03" db="EMBL/GenBank/DDBJ databases">
        <authorList>
            <person name="So Y."/>
        </authorList>
    </citation>
    <scope>NUCLEOTIDE SEQUENCE</scope>
    <source>
        <strain evidence="2">SG15</strain>
    </source>
</reference>
<dbReference type="EMBL" id="JAGIZA010000024">
    <property type="protein sequence ID" value="MBP0495962.1"/>
    <property type="molecule type" value="Genomic_DNA"/>
</dbReference>
<comment type="caution">
    <text evidence="2">The sequence shown here is derived from an EMBL/GenBank/DDBJ whole genome shotgun (WGS) entry which is preliminary data.</text>
</comment>
<accession>A0A940N3C8</accession>
<feature type="transmembrane region" description="Helical" evidence="1">
    <location>
        <begin position="88"/>
        <end position="106"/>
    </location>
</feature>
<dbReference type="Proteomes" id="UP000677537">
    <property type="component" value="Unassembled WGS sequence"/>
</dbReference>
<keyword evidence="1" id="KW-0472">Membrane</keyword>
<gene>
    <name evidence="2" type="ORF">J5Y10_24480</name>
</gene>
<evidence type="ECO:0000313" key="2">
    <source>
        <dbReference type="EMBL" id="MBP0495962.1"/>
    </source>
</evidence>
<organism evidence="2 3">
    <name type="scientific">Roseomonas indoligenes</name>
    <dbReference type="NCBI Taxonomy" id="2820811"/>
    <lineage>
        <taxon>Bacteria</taxon>
        <taxon>Pseudomonadati</taxon>
        <taxon>Pseudomonadota</taxon>
        <taxon>Alphaproteobacteria</taxon>
        <taxon>Acetobacterales</taxon>
        <taxon>Roseomonadaceae</taxon>
        <taxon>Roseomonas</taxon>
    </lineage>
</organism>
<evidence type="ECO:0000256" key="1">
    <source>
        <dbReference type="SAM" id="Phobius"/>
    </source>
</evidence>
<feature type="transmembrane region" description="Helical" evidence="1">
    <location>
        <begin position="50"/>
        <end position="68"/>
    </location>
</feature>
<evidence type="ECO:0000313" key="3">
    <source>
        <dbReference type="Proteomes" id="UP000677537"/>
    </source>
</evidence>
<keyword evidence="3" id="KW-1185">Reference proteome</keyword>
<keyword evidence="1" id="KW-1133">Transmembrane helix</keyword>
<dbReference type="AlphaFoldDB" id="A0A940N3C8"/>
<proteinExistence type="predicted"/>
<keyword evidence="1" id="KW-0812">Transmembrane</keyword>
<sequence>MPDPAPPEDLKVARQVLPSAATMIGICTTLVGLVKIMENQSGADSRADELGGMLSAIFLASVILSYAAIRLAGLRTGLSQWLERGADLLFVVGLLGIAGLTLLFAYDQI</sequence>
<dbReference type="RefSeq" id="WP_209376757.1">
    <property type="nucleotide sequence ID" value="NZ_JAGIZA010000024.1"/>
</dbReference>